<evidence type="ECO:0000313" key="2">
    <source>
        <dbReference type="Proteomes" id="UP001055072"/>
    </source>
</evidence>
<proteinExistence type="predicted"/>
<reference evidence="1" key="1">
    <citation type="journal article" date="2021" name="Environ. Microbiol.">
        <title>Gene family expansions and transcriptome signatures uncover fungal adaptations to wood decay.</title>
        <authorList>
            <person name="Hage H."/>
            <person name="Miyauchi S."/>
            <person name="Viragh M."/>
            <person name="Drula E."/>
            <person name="Min B."/>
            <person name="Chaduli D."/>
            <person name="Navarro D."/>
            <person name="Favel A."/>
            <person name="Norest M."/>
            <person name="Lesage-Meessen L."/>
            <person name="Balint B."/>
            <person name="Merenyi Z."/>
            <person name="de Eugenio L."/>
            <person name="Morin E."/>
            <person name="Martinez A.T."/>
            <person name="Baldrian P."/>
            <person name="Stursova M."/>
            <person name="Martinez M.J."/>
            <person name="Novotny C."/>
            <person name="Magnuson J.K."/>
            <person name="Spatafora J.W."/>
            <person name="Maurice S."/>
            <person name="Pangilinan J."/>
            <person name="Andreopoulos W."/>
            <person name="LaButti K."/>
            <person name="Hundley H."/>
            <person name="Na H."/>
            <person name="Kuo A."/>
            <person name="Barry K."/>
            <person name="Lipzen A."/>
            <person name="Henrissat B."/>
            <person name="Riley R."/>
            <person name="Ahrendt S."/>
            <person name="Nagy L.G."/>
            <person name="Grigoriev I.V."/>
            <person name="Martin F."/>
            <person name="Rosso M.N."/>
        </authorList>
    </citation>
    <scope>NUCLEOTIDE SEQUENCE</scope>
    <source>
        <strain evidence="1">CBS 384.51</strain>
    </source>
</reference>
<keyword evidence="2" id="KW-1185">Reference proteome</keyword>
<dbReference type="EMBL" id="MU274908">
    <property type="protein sequence ID" value="KAI0090118.1"/>
    <property type="molecule type" value="Genomic_DNA"/>
</dbReference>
<gene>
    <name evidence="1" type="ORF">BDY19DRAFT_938577</name>
</gene>
<sequence>MMPDMVWYPHLAQQLNIILKLSGLPPCDTRPEWSTTIVKFVQNLLIRCDIDVYCMFMLGYKARHRYSVKREARTFFIDAVIASNTTERRAIIWKLGRLMLSQTQQHSISRLNSSDRERARRRLQLDPLEACHVLLSLLDTMNTQGLSIATLGNFREIRDFFKVVDEGLRMIADLQDYDTHREIAKHCLELINRLDLSAPPDSDNNGLNEEAFWTWAEEFPERKSRFPETFIDALRRFLPFGDDTSFSHRVRRYLYFEQLESTSQGDLLGPPSASTVS</sequence>
<evidence type="ECO:0000313" key="1">
    <source>
        <dbReference type="EMBL" id="KAI0090118.1"/>
    </source>
</evidence>
<name>A0ACB8U6Z6_9APHY</name>
<accession>A0ACB8U6Z6</accession>
<protein>
    <submittedName>
        <fullName evidence="1">Uncharacterized protein</fullName>
    </submittedName>
</protein>
<comment type="caution">
    <text evidence="1">The sequence shown here is derived from an EMBL/GenBank/DDBJ whole genome shotgun (WGS) entry which is preliminary data.</text>
</comment>
<dbReference type="Proteomes" id="UP001055072">
    <property type="component" value="Unassembled WGS sequence"/>
</dbReference>
<organism evidence="1 2">
    <name type="scientific">Irpex rosettiformis</name>
    <dbReference type="NCBI Taxonomy" id="378272"/>
    <lineage>
        <taxon>Eukaryota</taxon>
        <taxon>Fungi</taxon>
        <taxon>Dikarya</taxon>
        <taxon>Basidiomycota</taxon>
        <taxon>Agaricomycotina</taxon>
        <taxon>Agaricomycetes</taxon>
        <taxon>Polyporales</taxon>
        <taxon>Irpicaceae</taxon>
        <taxon>Irpex</taxon>
    </lineage>
</organism>